<name>A0A8X6VQY4_TRICX</name>
<dbReference type="InterPro" id="IPR001888">
    <property type="entry name" value="Transposase_1"/>
</dbReference>
<dbReference type="AlphaFoldDB" id="A0A8X6VQY4"/>
<dbReference type="Pfam" id="PF01359">
    <property type="entry name" value="Transposase_1"/>
    <property type="match status" value="1"/>
</dbReference>
<evidence type="ECO:0000313" key="1">
    <source>
        <dbReference type="EMBL" id="GFY18578.1"/>
    </source>
</evidence>
<gene>
    <name evidence="1" type="primary">NCL1_36167</name>
    <name evidence="1" type="ORF">TNCV_2398031</name>
</gene>
<dbReference type="Gene3D" id="3.30.420.10">
    <property type="entry name" value="Ribonuclease H-like superfamily/Ribonuclease H"/>
    <property type="match status" value="1"/>
</dbReference>
<evidence type="ECO:0000313" key="2">
    <source>
        <dbReference type="Proteomes" id="UP000887159"/>
    </source>
</evidence>
<dbReference type="Proteomes" id="UP000887159">
    <property type="component" value="Unassembled WGS sequence"/>
</dbReference>
<dbReference type="InterPro" id="IPR036397">
    <property type="entry name" value="RNaseH_sf"/>
</dbReference>
<accession>A0A8X6VQY4</accession>
<dbReference type="EMBL" id="BMAU01021349">
    <property type="protein sequence ID" value="GFY18578.1"/>
    <property type="molecule type" value="Genomic_DNA"/>
</dbReference>
<proteinExistence type="predicted"/>
<protein>
    <recommendedName>
        <fullName evidence="3">Transposase</fullName>
    </recommendedName>
</protein>
<sequence>MEWKNPSSPVRKKFKITPSADEVLTVIWEAQGRLLFNFLEVGTINATRYCDTLSKSEEAIRKKCPGLLRSGVQLLDDIRRPHSVTATQNHIATLGWECLHHSHYSPDLAQSDFHVFQAVKKNLARRQFGSTAEVKQAFKCFFRIQSSKFFLGELFEAYQAV</sequence>
<dbReference type="PANTHER" id="PTHR46060:SF1">
    <property type="entry name" value="MARINER MOS1 TRANSPOSASE-LIKE PROTEIN"/>
    <property type="match status" value="1"/>
</dbReference>
<reference evidence="1" key="1">
    <citation type="submission" date="2020-08" db="EMBL/GenBank/DDBJ databases">
        <title>Multicomponent nature underlies the extraordinary mechanical properties of spider dragline silk.</title>
        <authorList>
            <person name="Kono N."/>
            <person name="Nakamura H."/>
            <person name="Mori M."/>
            <person name="Yoshida Y."/>
            <person name="Ohtoshi R."/>
            <person name="Malay A.D."/>
            <person name="Moran D.A.P."/>
            <person name="Tomita M."/>
            <person name="Numata K."/>
            <person name="Arakawa K."/>
        </authorList>
    </citation>
    <scope>NUCLEOTIDE SEQUENCE</scope>
</reference>
<dbReference type="GO" id="GO:0003676">
    <property type="term" value="F:nucleic acid binding"/>
    <property type="evidence" value="ECO:0007669"/>
    <property type="project" value="InterPro"/>
</dbReference>
<evidence type="ECO:0008006" key="3">
    <source>
        <dbReference type="Google" id="ProtNLM"/>
    </source>
</evidence>
<comment type="caution">
    <text evidence="1">The sequence shown here is derived from an EMBL/GenBank/DDBJ whole genome shotgun (WGS) entry which is preliminary data.</text>
</comment>
<dbReference type="InterPro" id="IPR052709">
    <property type="entry name" value="Transposase-MT_Hybrid"/>
</dbReference>
<dbReference type="PANTHER" id="PTHR46060">
    <property type="entry name" value="MARINER MOS1 TRANSPOSASE-LIKE PROTEIN"/>
    <property type="match status" value="1"/>
</dbReference>
<organism evidence="1 2">
    <name type="scientific">Trichonephila clavipes</name>
    <name type="common">Golden silk orbweaver</name>
    <name type="synonym">Nephila clavipes</name>
    <dbReference type="NCBI Taxonomy" id="2585209"/>
    <lineage>
        <taxon>Eukaryota</taxon>
        <taxon>Metazoa</taxon>
        <taxon>Ecdysozoa</taxon>
        <taxon>Arthropoda</taxon>
        <taxon>Chelicerata</taxon>
        <taxon>Arachnida</taxon>
        <taxon>Araneae</taxon>
        <taxon>Araneomorphae</taxon>
        <taxon>Entelegynae</taxon>
        <taxon>Araneoidea</taxon>
        <taxon>Nephilidae</taxon>
        <taxon>Trichonephila</taxon>
    </lineage>
</organism>
<keyword evidence="2" id="KW-1185">Reference proteome</keyword>